<dbReference type="Proteomes" id="UP000324209">
    <property type="component" value="Chromosome"/>
</dbReference>
<protein>
    <recommendedName>
        <fullName evidence="5">LapA family protein</fullName>
    </recommendedName>
</protein>
<name>A0A5C1QJM5_9SPIO</name>
<dbReference type="AlphaFoldDB" id="A0A5C1QJM5"/>
<feature type="compositionally biased region" description="Basic and acidic residues" evidence="1">
    <location>
        <begin position="78"/>
        <end position="90"/>
    </location>
</feature>
<gene>
    <name evidence="3" type="ORF">EXM22_06675</name>
</gene>
<keyword evidence="2" id="KW-1133">Transmembrane helix</keyword>
<sequence>MMPLRLLWYILILICIFTFIGLNLGNTSDINLWFTEAAKLKDIPIFISFFVMYILGAVSVIPYIVGSGLKKKKQMKQLKKENSLVPEKMDRKTKRMLKRNSETQSESNSETTNTF</sequence>
<accession>A0A5C1QJM5</accession>
<proteinExistence type="predicted"/>
<feature type="transmembrane region" description="Helical" evidence="2">
    <location>
        <begin position="45"/>
        <end position="66"/>
    </location>
</feature>
<keyword evidence="4" id="KW-1185">Reference proteome</keyword>
<evidence type="ECO:0000313" key="4">
    <source>
        <dbReference type="Proteomes" id="UP000324209"/>
    </source>
</evidence>
<dbReference type="KEGG" id="ock:EXM22_06675"/>
<dbReference type="OrthoDB" id="371292at2"/>
<evidence type="ECO:0008006" key="5">
    <source>
        <dbReference type="Google" id="ProtNLM"/>
    </source>
</evidence>
<feature type="transmembrane region" description="Helical" evidence="2">
    <location>
        <begin position="7"/>
        <end position="25"/>
    </location>
</feature>
<evidence type="ECO:0000256" key="1">
    <source>
        <dbReference type="SAM" id="MobiDB-lite"/>
    </source>
</evidence>
<organism evidence="3 4">
    <name type="scientific">Oceanispirochaeta crateris</name>
    <dbReference type="NCBI Taxonomy" id="2518645"/>
    <lineage>
        <taxon>Bacteria</taxon>
        <taxon>Pseudomonadati</taxon>
        <taxon>Spirochaetota</taxon>
        <taxon>Spirochaetia</taxon>
        <taxon>Spirochaetales</taxon>
        <taxon>Spirochaetaceae</taxon>
        <taxon>Oceanispirochaeta</taxon>
    </lineage>
</organism>
<evidence type="ECO:0000256" key="2">
    <source>
        <dbReference type="SAM" id="Phobius"/>
    </source>
</evidence>
<reference evidence="3 4" key="1">
    <citation type="submission" date="2019-02" db="EMBL/GenBank/DDBJ databases">
        <title>Complete Genome Sequence and Methylome Analysis of free living Spirochaetas.</title>
        <authorList>
            <person name="Fomenkov A."/>
            <person name="Dubinina G."/>
            <person name="Leshcheva N."/>
            <person name="Mikheeva N."/>
            <person name="Grabovich M."/>
            <person name="Vincze T."/>
            <person name="Roberts R.J."/>
        </authorList>
    </citation>
    <scope>NUCLEOTIDE SEQUENCE [LARGE SCALE GENOMIC DNA]</scope>
    <source>
        <strain evidence="3 4">K2</strain>
    </source>
</reference>
<evidence type="ECO:0000313" key="3">
    <source>
        <dbReference type="EMBL" id="QEN07687.1"/>
    </source>
</evidence>
<keyword evidence="2" id="KW-0812">Transmembrane</keyword>
<feature type="compositionally biased region" description="Low complexity" evidence="1">
    <location>
        <begin position="102"/>
        <end position="115"/>
    </location>
</feature>
<keyword evidence="2" id="KW-0472">Membrane</keyword>
<dbReference type="EMBL" id="CP036150">
    <property type="protein sequence ID" value="QEN07687.1"/>
    <property type="molecule type" value="Genomic_DNA"/>
</dbReference>
<feature type="region of interest" description="Disordered" evidence="1">
    <location>
        <begin position="77"/>
        <end position="115"/>
    </location>
</feature>
<dbReference type="RefSeq" id="WP_149485767.1">
    <property type="nucleotide sequence ID" value="NZ_CP036150.1"/>
</dbReference>